<keyword evidence="3" id="KW-1185">Reference proteome</keyword>
<dbReference type="Proteomes" id="UP000828390">
    <property type="component" value="Unassembled WGS sequence"/>
</dbReference>
<feature type="compositionally biased region" description="Acidic residues" evidence="1">
    <location>
        <begin position="49"/>
        <end position="58"/>
    </location>
</feature>
<feature type="region of interest" description="Disordered" evidence="1">
    <location>
        <begin position="49"/>
        <end position="70"/>
    </location>
</feature>
<protein>
    <submittedName>
        <fullName evidence="2">Uncharacterized protein</fullName>
    </submittedName>
</protein>
<proteinExistence type="predicted"/>
<sequence>MITTDSEFDHRRLSAAFTTDSDFNDGDYNHGEVVDDMSEISGVCELEDSEANISDDENTPLQTDKRITEV</sequence>
<evidence type="ECO:0000313" key="2">
    <source>
        <dbReference type="EMBL" id="KAH3831078.1"/>
    </source>
</evidence>
<comment type="caution">
    <text evidence="2">The sequence shown here is derived from an EMBL/GenBank/DDBJ whole genome shotgun (WGS) entry which is preliminary data.</text>
</comment>
<reference evidence="2" key="2">
    <citation type="submission" date="2020-11" db="EMBL/GenBank/DDBJ databases">
        <authorList>
            <person name="McCartney M.A."/>
            <person name="Auch B."/>
            <person name="Kono T."/>
            <person name="Mallez S."/>
            <person name="Becker A."/>
            <person name="Gohl D.M."/>
            <person name="Silverstein K.A.T."/>
            <person name="Koren S."/>
            <person name="Bechman K.B."/>
            <person name="Herman A."/>
            <person name="Abrahante J.E."/>
            <person name="Garbe J."/>
        </authorList>
    </citation>
    <scope>NUCLEOTIDE SEQUENCE</scope>
    <source>
        <strain evidence="2">Duluth1</strain>
        <tissue evidence="2">Whole animal</tissue>
    </source>
</reference>
<reference evidence="2" key="1">
    <citation type="journal article" date="2019" name="bioRxiv">
        <title>The Genome of the Zebra Mussel, Dreissena polymorpha: A Resource for Invasive Species Research.</title>
        <authorList>
            <person name="McCartney M.A."/>
            <person name="Auch B."/>
            <person name="Kono T."/>
            <person name="Mallez S."/>
            <person name="Zhang Y."/>
            <person name="Obille A."/>
            <person name="Becker A."/>
            <person name="Abrahante J.E."/>
            <person name="Garbe J."/>
            <person name="Badalamenti J.P."/>
            <person name="Herman A."/>
            <person name="Mangelson H."/>
            <person name="Liachko I."/>
            <person name="Sullivan S."/>
            <person name="Sone E.D."/>
            <person name="Koren S."/>
            <person name="Silverstein K.A.T."/>
            <person name="Beckman K.B."/>
            <person name="Gohl D.M."/>
        </authorList>
    </citation>
    <scope>NUCLEOTIDE SEQUENCE</scope>
    <source>
        <strain evidence="2">Duluth1</strain>
        <tissue evidence="2">Whole animal</tissue>
    </source>
</reference>
<gene>
    <name evidence="2" type="ORF">DPMN_104339</name>
</gene>
<evidence type="ECO:0000256" key="1">
    <source>
        <dbReference type="SAM" id="MobiDB-lite"/>
    </source>
</evidence>
<name>A0A9D4K2Z8_DREPO</name>
<evidence type="ECO:0000313" key="3">
    <source>
        <dbReference type="Proteomes" id="UP000828390"/>
    </source>
</evidence>
<organism evidence="2 3">
    <name type="scientific">Dreissena polymorpha</name>
    <name type="common">Zebra mussel</name>
    <name type="synonym">Mytilus polymorpha</name>
    <dbReference type="NCBI Taxonomy" id="45954"/>
    <lineage>
        <taxon>Eukaryota</taxon>
        <taxon>Metazoa</taxon>
        <taxon>Spiralia</taxon>
        <taxon>Lophotrochozoa</taxon>
        <taxon>Mollusca</taxon>
        <taxon>Bivalvia</taxon>
        <taxon>Autobranchia</taxon>
        <taxon>Heteroconchia</taxon>
        <taxon>Euheterodonta</taxon>
        <taxon>Imparidentia</taxon>
        <taxon>Neoheterodontei</taxon>
        <taxon>Myida</taxon>
        <taxon>Dreissenoidea</taxon>
        <taxon>Dreissenidae</taxon>
        <taxon>Dreissena</taxon>
    </lineage>
</organism>
<dbReference type="AlphaFoldDB" id="A0A9D4K2Z8"/>
<accession>A0A9D4K2Z8</accession>
<dbReference type="EMBL" id="JAIWYP010000004">
    <property type="protein sequence ID" value="KAH3831078.1"/>
    <property type="molecule type" value="Genomic_DNA"/>
</dbReference>